<organism evidence="6 7">
    <name type="scientific">Aureobasidium pullulans</name>
    <name type="common">Black yeast</name>
    <name type="synonym">Pullularia pullulans</name>
    <dbReference type="NCBI Taxonomy" id="5580"/>
    <lineage>
        <taxon>Eukaryota</taxon>
        <taxon>Fungi</taxon>
        <taxon>Dikarya</taxon>
        <taxon>Ascomycota</taxon>
        <taxon>Pezizomycotina</taxon>
        <taxon>Dothideomycetes</taxon>
        <taxon>Dothideomycetidae</taxon>
        <taxon>Dothideales</taxon>
        <taxon>Saccotheciaceae</taxon>
        <taxon>Aureobasidium</taxon>
    </lineage>
</organism>
<dbReference type="InterPro" id="IPR050732">
    <property type="entry name" value="Beta-glucan_modifiers"/>
</dbReference>
<evidence type="ECO:0000256" key="4">
    <source>
        <dbReference type="ARBA" id="ARBA00012780"/>
    </source>
</evidence>
<sequence>MVQEGGNETVIQAIPAALATNTKLLLGLWTSVDEDGFAKQLRALESAMNLYGSQGLSDLVIGISVGSEDLYRSSVLGASNDSGAGQDISVLLEYIQKVRTLLQGSVLQHVPVGHVDTLDAYTNHTNSRILEALDFVGLNIFPYFSHDQVTNVSAAADSFWKAYESMLPLSLGKPIWITETGWPTKDPTKTSGLEPGIENAALYWSKVACELQARCINFWWYILTDPAQTPFFGVTDLREDPHGSALYSLDCGLSPSCPDTQTVTSLATSSTISAVYQTLTRAGPTLSSVC</sequence>
<dbReference type="Proteomes" id="UP000308724">
    <property type="component" value="Unassembled WGS sequence"/>
</dbReference>
<dbReference type="GO" id="GO:0009986">
    <property type="term" value="C:cell surface"/>
    <property type="evidence" value="ECO:0007669"/>
    <property type="project" value="TreeGrafter"/>
</dbReference>
<reference evidence="6 7" key="1">
    <citation type="submission" date="2018-10" db="EMBL/GenBank/DDBJ databases">
        <title>Fifty Aureobasidium pullulans genomes reveal a recombining polyextremotolerant generalist.</title>
        <authorList>
            <person name="Gostincar C."/>
            <person name="Turk M."/>
            <person name="Zajc J."/>
            <person name="Gunde-Cimerman N."/>
        </authorList>
    </citation>
    <scope>NUCLEOTIDE SEQUENCE [LARGE SCALE GENOMIC DNA]</scope>
    <source>
        <strain evidence="6 7">EXF-1645</strain>
    </source>
</reference>
<dbReference type="GO" id="GO:0005576">
    <property type="term" value="C:extracellular region"/>
    <property type="evidence" value="ECO:0007669"/>
    <property type="project" value="TreeGrafter"/>
</dbReference>
<gene>
    <name evidence="6" type="ORF">D6C78_07911</name>
</gene>
<accession>A0A4T0BL06</accession>
<dbReference type="GO" id="GO:0009277">
    <property type="term" value="C:fungal-type cell wall"/>
    <property type="evidence" value="ECO:0007669"/>
    <property type="project" value="TreeGrafter"/>
</dbReference>
<evidence type="ECO:0000313" key="6">
    <source>
        <dbReference type="EMBL" id="TIA32905.1"/>
    </source>
</evidence>
<dbReference type="PANTHER" id="PTHR16631">
    <property type="entry name" value="GLUCAN 1,3-BETA-GLUCOSIDASE"/>
    <property type="match status" value="1"/>
</dbReference>
<dbReference type="GO" id="GO:0042973">
    <property type="term" value="F:glucan endo-1,3-beta-D-glucosidase activity"/>
    <property type="evidence" value="ECO:0007669"/>
    <property type="project" value="UniProtKB-EC"/>
</dbReference>
<comment type="similarity">
    <text evidence="3">Belongs to the glycosyl hydrolase 17 family.</text>
</comment>
<dbReference type="GO" id="GO:0071555">
    <property type="term" value="P:cell wall organization"/>
    <property type="evidence" value="ECO:0007669"/>
    <property type="project" value="TreeGrafter"/>
</dbReference>
<dbReference type="Gene3D" id="3.20.20.80">
    <property type="entry name" value="Glycosidases"/>
    <property type="match status" value="1"/>
</dbReference>
<comment type="subcellular location">
    <subcellularLocation>
        <location evidence="2">Cell envelope</location>
    </subcellularLocation>
</comment>
<proteinExistence type="inferred from homology"/>
<name>A0A4T0BL06_AURPU</name>
<evidence type="ECO:0000256" key="3">
    <source>
        <dbReference type="ARBA" id="ARBA00008773"/>
    </source>
</evidence>
<dbReference type="InterPro" id="IPR017853">
    <property type="entry name" value="GH"/>
</dbReference>
<dbReference type="AlphaFoldDB" id="A0A4T0BL06"/>
<evidence type="ECO:0000313" key="7">
    <source>
        <dbReference type="Proteomes" id="UP000308724"/>
    </source>
</evidence>
<evidence type="ECO:0000256" key="2">
    <source>
        <dbReference type="ARBA" id="ARBA00004196"/>
    </source>
</evidence>
<evidence type="ECO:0000256" key="5">
    <source>
        <dbReference type="ARBA" id="ARBA00022801"/>
    </source>
</evidence>
<dbReference type="EMBL" id="QZBZ01000217">
    <property type="protein sequence ID" value="TIA32905.1"/>
    <property type="molecule type" value="Genomic_DNA"/>
</dbReference>
<dbReference type="SUPFAM" id="SSF51445">
    <property type="entry name" value="(Trans)glycosidases"/>
    <property type="match status" value="1"/>
</dbReference>
<protein>
    <recommendedName>
        <fullName evidence="4">glucan endo-1,3-beta-D-glucosidase</fullName>
        <ecNumber evidence="4">3.2.1.39</ecNumber>
    </recommendedName>
</protein>
<keyword evidence="5 6" id="KW-0378">Hydrolase</keyword>
<evidence type="ECO:0000256" key="1">
    <source>
        <dbReference type="ARBA" id="ARBA00000382"/>
    </source>
</evidence>
<dbReference type="EC" id="3.2.1.39" evidence="4"/>
<dbReference type="PANTHER" id="PTHR16631:SF13">
    <property type="entry name" value="GLUCAN ENDO-1,3-BETA-GLUCOSIDASE EGLC-RELATED"/>
    <property type="match status" value="1"/>
</dbReference>
<comment type="caution">
    <text evidence="6">The sequence shown here is derived from an EMBL/GenBank/DDBJ whole genome shotgun (WGS) entry which is preliminary data.</text>
</comment>
<comment type="catalytic activity">
    <reaction evidence="1">
        <text>Hydrolysis of (1-&gt;3)-beta-D-glucosidic linkages in (1-&gt;3)-beta-D-glucans.</text>
        <dbReference type="EC" id="3.2.1.39"/>
    </reaction>
</comment>